<organism evidence="2 3">
    <name type="scientific">Pleurodeles waltl</name>
    <name type="common">Iberian ribbed newt</name>
    <dbReference type="NCBI Taxonomy" id="8319"/>
    <lineage>
        <taxon>Eukaryota</taxon>
        <taxon>Metazoa</taxon>
        <taxon>Chordata</taxon>
        <taxon>Craniata</taxon>
        <taxon>Vertebrata</taxon>
        <taxon>Euteleostomi</taxon>
        <taxon>Amphibia</taxon>
        <taxon>Batrachia</taxon>
        <taxon>Caudata</taxon>
        <taxon>Salamandroidea</taxon>
        <taxon>Salamandridae</taxon>
        <taxon>Pleurodelinae</taxon>
        <taxon>Pleurodeles</taxon>
    </lineage>
</organism>
<accession>A0AAV7Q2U0</accession>
<dbReference type="Proteomes" id="UP001066276">
    <property type="component" value="Chromosome 6"/>
</dbReference>
<keyword evidence="3" id="KW-1185">Reference proteome</keyword>
<evidence type="ECO:0000313" key="3">
    <source>
        <dbReference type="Proteomes" id="UP001066276"/>
    </source>
</evidence>
<feature type="compositionally biased region" description="Basic and acidic residues" evidence="1">
    <location>
        <begin position="88"/>
        <end position="99"/>
    </location>
</feature>
<gene>
    <name evidence="2" type="ORF">NDU88_001140</name>
</gene>
<name>A0AAV7Q2U0_PLEWA</name>
<comment type="caution">
    <text evidence="2">The sequence shown here is derived from an EMBL/GenBank/DDBJ whole genome shotgun (WGS) entry which is preliminary data.</text>
</comment>
<evidence type="ECO:0000313" key="2">
    <source>
        <dbReference type="EMBL" id="KAJ1134693.1"/>
    </source>
</evidence>
<feature type="region of interest" description="Disordered" evidence="1">
    <location>
        <begin position="42"/>
        <end position="112"/>
    </location>
</feature>
<protein>
    <submittedName>
        <fullName evidence="2">Uncharacterized protein</fullName>
    </submittedName>
</protein>
<evidence type="ECO:0000256" key="1">
    <source>
        <dbReference type="SAM" id="MobiDB-lite"/>
    </source>
</evidence>
<dbReference type="EMBL" id="JANPWB010000010">
    <property type="protein sequence ID" value="KAJ1134693.1"/>
    <property type="molecule type" value="Genomic_DNA"/>
</dbReference>
<sequence length="112" mass="11626">MLVNTNCGNGIRAGQLRGCSSEAALSPPRPAPSECDWDDASLLRSPGSSWPPRARGRPWKKNNGVSRRTVTARVPGSNTGGGAVFAVRDLEPALERNRGDGSTAALPGGQSS</sequence>
<dbReference type="AlphaFoldDB" id="A0AAV7Q2U0"/>
<proteinExistence type="predicted"/>
<reference evidence="2" key="1">
    <citation type="journal article" date="2022" name="bioRxiv">
        <title>Sequencing and chromosome-scale assembly of the giantPleurodeles waltlgenome.</title>
        <authorList>
            <person name="Brown T."/>
            <person name="Elewa A."/>
            <person name="Iarovenko S."/>
            <person name="Subramanian E."/>
            <person name="Araus A.J."/>
            <person name="Petzold A."/>
            <person name="Susuki M."/>
            <person name="Suzuki K.-i.T."/>
            <person name="Hayashi T."/>
            <person name="Toyoda A."/>
            <person name="Oliveira C."/>
            <person name="Osipova E."/>
            <person name="Leigh N.D."/>
            <person name="Simon A."/>
            <person name="Yun M.H."/>
        </authorList>
    </citation>
    <scope>NUCLEOTIDE SEQUENCE</scope>
    <source>
        <strain evidence="2">20211129_DDA</strain>
        <tissue evidence="2">Liver</tissue>
    </source>
</reference>